<evidence type="ECO:0000259" key="2">
    <source>
        <dbReference type="Pfam" id="PF07717"/>
    </source>
</evidence>
<keyword evidence="4" id="KW-1185">Reference proteome</keyword>
<dbReference type="Proteomes" id="UP000243975">
    <property type="component" value="Unassembled WGS sequence"/>
</dbReference>
<keyword evidence="1" id="KW-0547">Nucleotide-binding</keyword>
<dbReference type="EMBL" id="LEKV01003013">
    <property type="protein sequence ID" value="KVI01576.1"/>
    <property type="molecule type" value="Genomic_DNA"/>
</dbReference>
<sequence length="108" mass="12555">MGNKAKQTLSVEMNNILFFINQKGDLPNRRKRGRSIKGLSAKSMNNILSLYLCILGYFPHSARMQKNGSYRTVKHPQTVYIHPTSRLAQVLPRWVVYHKLMVTTKEYM</sequence>
<dbReference type="Gramene" id="KVI01576">
    <property type="protein sequence ID" value="KVI01576"/>
    <property type="gene ID" value="Ccrd_020149"/>
</dbReference>
<dbReference type="Pfam" id="PF07717">
    <property type="entry name" value="OB_NTP_bind"/>
    <property type="match status" value="1"/>
</dbReference>
<dbReference type="GO" id="GO:0004386">
    <property type="term" value="F:helicase activity"/>
    <property type="evidence" value="ECO:0007669"/>
    <property type="project" value="UniProtKB-KW"/>
</dbReference>
<dbReference type="STRING" id="59895.A0A118K107"/>
<gene>
    <name evidence="3" type="ORF">Ccrd_020149</name>
</gene>
<evidence type="ECO:0000256" key="1">
    <source>
        <dbReference type="ARBA" id="ARBA00022806"/>
    </source>
</evidence>
<comment type="caution">
    <text evidence="3">The sequence shown here is derived from an EMBL/GenBank/DDBJ whole genome shotgun (WGS) entry which is preliminary data.</text>
</comment>
<dbReference type="InterPro" id="IPR011709">
    <property type="entry name" value="DEAD-box_helicase_OB_fold"/>
</dbReference>
<organism evidence="3 4">
    <name type="scientific">Cynara cardunculus var. scolymus</name>
    <name type="common">Globe artichoke</name>
    <name type="synonym">Cynara scolymus</name>
    <dbReference type="NCBI Taxonomy" id="59895"/>
    <lineage>
        <taxon>Eukaryota</taxon>
        <taxon>Viridiplantae</taxon>
        <taxon>Streptophyta</taxon>
        <taxon>Embryophyta</taxon>
        <taxon>Tracheophyta</taxon>
        <taxon>Spermatophyta</taxon>
        <taxon>Magnoliopsida</taxon>
        <taxon>eudicotyledons</taxon>
        <taxon>Gunneridae</taxon>
        <taxon>Pentapetalae</taxon>
        <taxon>asterids</taxon>
        <taxon>campanulids</taxon>
        <taxon>Asterales</taxon>
        <taxon>Asteraceae</taxon>
        <taxon>Carduoideae</taxon>
        <taxon>Cardueae</taxon>
        <taxon>Carduinae</taxon>
        <taxon>Cynara</taxon>
    </lineage>
</organism>
<dbReference type="AlphaFoldDB" id="A0A118K107"/>
<reference evidence="3 4" key="1">
    <citation type="journal article" date="2016" name="Sci. Rep.">
        <title>The genome sequence of the outbreeding globe artichoke constructed de novo incorporating a phase-aware low-pass sequencing strategy of F1 progeny.</title>
        <authorList>
            <person name="Scaglione D."/>
            <person name="Reyes-Chin-Wo S."/>
            <person name="Acquadro A."/>
            <person name="Froenicke L."/>
            <person name="Portis E."/>
            <person name="Beitel C."/>
            <person name="Tirone M."/>
            <person name="Mauro R."/>
            <person name="Lo Monaco A."/>
            <person name="Mauromicale G."/>
            <person name="Faccioli P."/>
            <person name="Cattivelli L."/>
            <person name="Rieseberg L."/>
            <person name="Michelmore R."/>
            <person name="Lanteri S."/>
        </authorList>
    </citation>
    <scope>NUCLEOTIDE SEQUENCE [LARGE SCALE GENOMIC DNA]</scope>
    <source>
        <strain evidence="3">2C</strain>
    </source>
</reference>
<name>A0A118K107_CYNCS</name>
<proteinExistence type="predicted"/>
<accession>A0A118K107</accession>
<keyword evidence="1" id="KW-0378">Hydrolase</keyword>
<keyword evidence="1" id="KW-0347">Helicase</keyword>
<keyword evidence="1" id="KW-0067">ATP-binding</keyword>
<protein>
    <recommendedName>
        <fullName evidence="2">DEAD-box helicase OB fold domain-containing protein</fullName>
    </recommendedName>
</protein>
<evidence type="ECO:0000313" key="3">
    <source>
        <dbReference type="EMBL" id="KVI01576.1"/>
    </source>
</evidence>
<feature type="domain" description="DEAD-box helicase OB fold" evidence="2">
    <location>
        <begin position="55"/>
        <end position="108"/>
    </location>
</feature>
<evidence type="ECO:0000313" key="4">
    <source>
        <dbReference type="Proteomes" id="UP000243975"/>
    </source>
</evidence>